<feature type="compositionally biased region" description="Polar residues" evidence="1">
    <location>
        <begin position="1"/>
        <end position="12"/>
    </location>
</feature>
<dbReference type="Proteomes" id="UP000800082">
    <property type="component" value="Unassembled WGS sequence"/>
</dbReference>
<dbReference type="AlphaFoldDB" id="A0A6A5REL8"/>
<dbReference type="OrthoDB" id="3860514at2759"/>
<reference evidence="2" key="1">
    <citation type="journal article" date="2020" name="Stud. Mycol.">
        <title>101 Dothideomycetes genomes: a test case for predicting lifestyles and emergence of pathogens.</title>
        <authorList>
            <person name="Haridas S."/>
            <person name="Albert R."/>
            <person name="Binder M."/>
            <person name="Bloem J."/>
            <person name="Labutti K."/>
            <person name="Salamov A."/>
            <person name="Andreopoulos B."/>
            <person name="Baker S."/>
            <person name="Barry K."/>
            <person name="Bills G."/>
            <person name="Bluhm B."/>
            <person name="Cannon C."/>
            <person name="Castanera R."/>
            <person name="Culley D."/>
            <person name="Daum C."/>
            <person name="Ezra D."/>
            <person name="Gonzalez J."/>
            <person name="Henrissat B."/>
            <person name="Kuo A."/>
            <person name="Liang C."/>
            <person name="Lipzen A."/>
            <person name="Lutzoni F."/>
            <person name="Magnuson J."/>
            <person name="Mondo S."/>
            <person name="Nolan M."/>
            <person name="Ohm R."/>
            <person name="Pangilinan J."/>
            <person name="Park H.-J."/>
            <person name="Ramirez L."/>
            <person name="Alfaro M."/>
            <person name="Sun H."/>
            <person name="Tritt A."/>
            <person name="Yoshinaga Y."/>
            <person name="Zwiers L.-H."/>
            <person name="Turgeon B."/>
            <person name="Goodwin S."/>
            <person name="Spatafora J."/>
            <person name="Crous P."/>
            <person name="Grigoriev I."/>
        </authorList>
    </citation>
    <scope>NUCLEOTIDE SEQUENCE</scope>
    <source>
        <strain evidence="2">CBS 183.55</strain>
    </source>
</reference>
<dbReference type="GeneID" id="54351036"/>
<sequence length="280" mass="31644">MAPTTRRQQNYHNAVIEHAGLKSSRRPAESTAAPTTRQLRKRKAPTQGPEESPGRKRINHDGCTDGNCVAFREQISIPSIETTPSTPSSGFLSLPRELRDEIYKHVLHSVEERAVTLQDGNLITKSSLIRVNTQIKQEFLDAVLLHAPTIHTTVRNHNFAHVVTFLNQLSDAQMRKLAAASTPSSDSEAKMRSRKIVVTLTYSRTKASTKPQLNRWLDRFDDPRRRGAEVRFEYRLDRGSWRNGGYKQRATGRTSAGPRSREEVRKILDVTRAGSSGYWC</sequence>
<protein>
    <recommendedName>
        <fullName evidence="4">F-box domain-containing protein</fullName>
    </recommendedName>
</protein>
<accession>A0A6A5REL8</accession>
<name>A0A6A5REL8_9PLEO</name>
<evidence type="ECO:0000313" key="2">
    <source>
        <dbReference type="EMBL" id="KAF1926132.1"/>
    </source>
</evidence>
<keyword evidence="3" id="KW-1185">Reference proteome</keyword>
<dbReference type="RefSeq" id="XP_033446384.1">
    <property type="nucleotide sequence ID" value="XM_033593368.1"/>
</dbReference>
<evidence type="ECO:0000256" key="1">
    <source>
        <dbReference type="SAM" id="MobiDB-lite"/>
    </source>
</evidence>
<feature type="region of interest" description="Disordered" evidence="1">
    <location>
        <begin position="1"/>
        <end position="63"/>
    </location>
</feature>
<organism evidence="2 3">
    <name type="scientific">Didymella exigua CBS 183.55</name>
    <dbReference type="NCBI Taxonomy" id="1150837"/>
    <lineage>
        <taxon>Eukaryota</taxon>
        <taxon>Fungi</taxon>
        <taxon>Dikarya</taxon>
        <taxon>Ascomycota</taxon>
        <taxon>Pezizomycotina</taxon>
        <taxon>Dothideomycetes</taxon>
        <taxon>Pleosporomycetidae</taxon>
        <taxon>Pleosporales</taxon>
        <taxon>Pleosporineae</taxon>
        <taxon>Didymellaceae</taxon>
        <taxon>Didymella</taxon>
    </lineage>
</organism>
<gene>
    <name evidence="2" type="ORF">M421DRAFT_423123</name>
</gene>
<evidence type="ECO:0008006" key="4">
    <source>
        <dbReference type="Google" id="ProtNLM"/>
    </source>
</evidence>
<proteinExistence type="predicted"/>
<evidence type="ECO:0000313" key="3">
    <source>
        <dbReference type="Proteomes" id="UP000800082"/>
    </source>
</evidence>
<dbReference type="EMBL" id="ML978979">
    <property type="protein sequence ID" value="KAF1926132.1"/>
    <property type="molecule type" value="Genomic_DNA"/>
</dbReference>